<keyword evidence="2" id="KW-1185">Reference proteome</keyword>
<evidence type="ECO:0008006" key="3">
    <source>
        <dbReference type="Google" id="ProtNLM"/>
    </source>
</evidence>
<sequence>MSLNPQQITNTKNELQANFELSGLTRKQVASDLQISLTKLDHLMTLTQESLNDPWILRNYLIEKVEDKGEKPVPFTALTGDWHRHWFLNSHLIDARQMSAGDN</sequence>
<dbReference type="EMBL" id="BCMG01000008">
    <property type="protein sequence ID" value="GAX01582.1"/>
    <property type="molecule type" value="Genomic_DNA"/>
</dbReference>
<evidence type="ECO:0000313" key="1">
    <source>
        <dbReference type="EMBL" id="GAX01582.1"/>
    </source>
</evidence>
<evidence type="ECO:0000313" key="2">
    <source>
        <dbReference type="Proteomes" id="UP000198402"/>
    </source>
</evidence>
<dbReference type="RefSeq" id="WP_054655560.1">
    <property type="nucleotide sequence ID" value="NZ_BBFL01000011.1"/>
</dbReference>
<comment type="caution">
    <text evidence="1">The sequence shown here is derived from an EMBL/GenBank/DDBJ whole genome shotgun (WGS) entry which is preliminary data.</text>
</comment>
<accession>A0A1Z5IJ41</accession>
<dbReference type="InterPro" id="IPR018757">
    <property type="entry name" value="DUF2316"/>
</dbReference>
<proteinExistence type="predicted"/>
<reference evidence="1 2" key="1">
    <citation type="submission" date="2015-11" db="EMBL/GenBank/DDBJ databases">
        <title>Draft genome sequences of new species of the genus Lactobacillus isolated from orchardgrass silage.</title>
        <authorList>
            <person name="Tohno M."/>
            <person name="Tanizawa Y."/>
            <person name="Arita M."/>
        </authorList>
    </citation>
    <scope>NUCLEOTIDE SEQUENCE [LARGE SCALE GENOMIC DNA]</scope>
    <source>
        <strain evidence="1 2">IWT126</strain>
    </source>
</reference>
<organism evidence="1 2">
    <name type="scientific">Secundilactobacillus silagei JCM 19001</name>
    <dbReference type="NCBI Taxonomy" id="1302250"/>
    <lineage>
        <taxon>Bacteria</taxon>
        <taxon>Bacillati</taxon>
        <taxon>Bacillota</taxon>
        <taxon>Bacilli</taxon>
        <taxon>Lactobacillales</taxon>
        <taxon>Lactobacillaceae</taxon>
        <taxon>Secundilactobacillus</taxon>
    </lineage>
</organism>
<dbReference type="Pfam" id="PF10078">
    <property type="entry name" value="DUF2316"/>
    <property type="match status" value="1"/>
</dbReference>
<dbReference type="AlphaFoldDB" id="A0A1Z5IJ41"/>
<dbReference type="OrthoDB" id="3233189at2"/>
<protein>
    <recommendedName>
        <fullName evidence="3">DUF2316 domain-containing protein</fullName>
    </recommendedName>
</protein>
<name>A0A1Z5IJ41_9LACO</name>
<dbReference type="Proteomes" id="UP000198402">
    <property type="component" value="Unassembled WGS sequence"/>
</dbReference>
<gene>
    <name evidence="1" type="ORF">IWT126_01624</name>
</gene>
<dbReference type="STRING" id="1302250.GCA_001313225_02405"/>